<feature type="transmembrane region" description="Helical" evidence="1">
    <location>
        <begin position="12"/>
        <end position="31"/>
    </location>
</feature>
<dbReference type="InterPro" id="IPR050879">
    <property type="entry name" value="Acyltransferase_3"/>
</dbReference>
<dbReference type="AlphaFoldDB" id="A0ABD4RFN6"/>
<feature type="transmembrane region" description="Helical" evidence="1">
    <location>
        <begin position="255"/>
        <end position="272"/>
    </location>
</feature>
<dbReference type="GO" id="GO:0016746">
    <property type="term" value="F:acyltransferase activity"/>
    <property type="evidence" value="ECO:0007669"/>
    <property type="project" value="UniProtKB-KW"/>
</dbReference>
<evidence type="ECO:0000313" key="4">
    <source>
        <dbReference type="Proteomes" id="UP000775179"/>
    </source>
</evidence>
<keyword evidence="3" id="KW-0808">Transferase</keyword>
<keyword evidence="1" id="KW-1133">Transmembrane helix</keyword>
<proteinExistence type="predicted"/>
<protein>
    <submittedName>
        <fullName evidence="3">Acyltransferase</fullName>
    </submittedName>
</protein>
<dbReference type="GeneID" id="66300829"/>
<dbReference type="RefSeq" id="WP_021874816.1">
    <property type="nucleotide sequence ID" value="NZ_CP018624.1"/>
</dbReference>
<dbReference type="PANTHER" id="PTHR23028">
    <property type="entry name" value="ACETYLTRANSFERASE"/>
    <property type="match status" value="1"/>
</dbReference>
<keyword evidence="1" id="KW-0812">Transmembrane</keyword>
<dbReference type="Proteomes" id="UP000775179">
    <property type="component" value="Unassembled WGS sequence"/>
</dbReference>
<comment type="caution">
    <text evidence="3">The sequence shown here is derived from an EMBL/GenBank/DDBJ whole genome shotgun (WGS) entry which is preliminary data.</text>
</comment>
<feature type="transmembrane region" description="Helical" evidence="1">
    <location>
        <begin position="318"/>
        <end position="336"/>
    </location>
</feature>
<organism evidence="3 4">
    <name type="scientific">Clostridium chauvoei</name>
    <dbReference type="NCBI Taxonomy" id="46867"/>
    <lineage>
        <taxon>Bacteria</taxon>
        <taxon>Bacillati</taxon>
        <taxon>Bacillota</taxon>
        <taxon>Clostridia</taxon>
        <taxon>Eubacteriales</taxon>
        <taxon>Clostridiaceae</taxon>
        <taxon>Clostridium</taxon>
    </lineage>
</organism>
<dbReference type="Pfam" id="PF01757">
    <property type="entry name" value="Acyl_transf_3"/>
    <property type="match status" value="1"/>
</dbReference>
<feature type="domain" description="Acyltransferase 3" evidence="2">
    <location>
        <begin position="5"/>
        <end position="336"/>
    </location>
</feature>
<feature type="transmembrane region" description="Helical" evidence="1">
    <location>
        <begin position="180"/>
        <end position="203"/>
    </location>
</feature>
<feature type="transmembrane region" description="Helical" evidence="1">
    <location>
        <begin position="51"/>
        <end position="69"/>
    </location>
</feature>
<feature type="transmembrane region" description="Helical" evidence="1">
    <location>
        <begin position="89"/>
        <end position="110"/>
    </location>
</feature>
<keyword evidence="3" id="KW-0012">Acyltransferase</keyword>
<gene>
    <name evidence="3" type="ORF">K4H94_02695</name>
</gene>
<dbReference type="EMBL" id="JAIFTX010000004">
    <property type="protein sequence ID" value="MBX7289960.1"/>
    <property type="molecule type" value="Genomic_DNA"/>
</dbReference>
<keyword evidence="1" id="KW-0472">Membrane</keyword>
<feature type="transmembrane region" description="Helical" evidence="1">
    <location>
        <begin position="224"/>
        <end position="243"/>
    </location>
</feature>
<evidence type="ECO:0000313" key="3">
    <source>
        <dbReference type="EMBL" id="MBX7289960.1"/>
    </source>
</evidence>
<evidence type="ECO:0000256" key="1">
    <source>
        <dbReference type="SAM" id="Phobius"/>
    </source>
</evidence>
<feature type="transmembrane region" description="Helical" evidence="1">
    <location>
        <begin position="293"/>
        <end position="312"/>
    </location>
</feature>
<dbReference type="KEGG" id="cchv:BTM20_03045"/>
<evidence type="ECO:0000259" key="2">
    <source>
        <dbReference type="Pfam" id="PF01757"/>
    </source>
</evidence>
<dbReference type="InterPro" id="IPR002656">
    <property type="entry name" value="Acyl_transf_3_dom"/>
</dbReference>
<reference evidence="3 4" key="1">
    <citation type="submission" date="2021-08" db="EMBL/GenBank/DDBJ databases">
        <title>Genome sequence analysis of Clostridium chauvoei strains of European origin and evaluation of typing options for outbreak investigations.</title>
        <authorList>
            <person name="Abdel-Glil M."/>
            <person name="Thomas P."/>
            <person name="Seyboldt C."/>
        </authorList>
    </citation>
    <scope>NUCLEOTIDE SEQUENCE [LARGE SCALE GENOMIC DNA]</scope>
    <source>
        <strain evidence="3 4">S0260-09</strain>
    </source>
</reference>
<accession>A0ABD4RFN6</accession>
<sequence length="349" mass="41113">MKRIKEIEGIRGIAALMVVFSHVLGCLPFALMLANIDLAKTPIHILWDGHAAVIVFFVFSGYFASIKYFEFNIKMTTKEYFKYIYNRFLRIYPVYFIAILIGFILCNMLYTRSNVEYFNEWFVKFWTNKLTIKEFINQIFIIGKFNTDLINPPIWTMVYEMRIVIVLPIFIILMKKYNSTLVLIASFVISKLLPIIGVLHIFLMGMWIAKNQHIIIEKVNKRNIYKYILLIIGLVAFISRWTFYNIFSRFSIGKIDLVLLFGFACIFIYILCSKGNRKNILVNNKIFNFIGGISYSIYSIHFIVLLFLGKYYQYIDNYLLFVVLNLIITIILATIINKTIEKKIIKYKL</sequence>
<name>A0ABD4RFN6_9CLOT</name>